<comment type="similarity">
    <text evidence="2">Belongs to the Nudix hydrolase family.</text>
</comment>
<dbReference type="Gene3D" id="3.90.79.10">
    <property type="entry name" value="Nucleoside Triphosphate Pyrophosphohydrolase"/>
    <property type="match status" value="1"/>
</dbReference>
<dbReference type="GO" id="GO:0047631">
    <property type="term" value="F:ADP-ribose diphosphatase activity"/>
    <property type="evidence" value="ECO:0007669"/>
    <property type="project" value="TreeGrafter"/>
</dbReference>
<dbReference type="PANTHER" id="PTHR13994">
    <property type="entry name" value="NUDIX HYDROLASE RELATED"/>
    <property type="match status" value="1"/>
</dbReference>
<dbReference type="InterPro" id="IPR015797">
    <property type="entry name" value="NUDIX_hydrolase-like_dom_sf"/>
</dbReference>
<dbReference type="InterPro" id="IPR020476">
    <property type="entry name" value="Nudix_hydrolase"/>
</dbReference>
<evidence type="ECO:0000259" key="3">
    <source>
        <dbReference type="PROSITE" id="PS51462"/>
    </source>
</evidence>
<evidence type="ECO:0000313" key="4">
    <source>
        <dbReference type="EMBL" id="ADI22855.1"/>
    </source>
</evidence>
<organism evidence="4">
    <name type="scientific">uncultured nuHF2 cluster bacterium HF0500_31B05</name>
    <dbReference type="NCBI Taxonomy" id="723589"/>
    <lineage>
        <taxon>Bacteria</taxon>
        <taxon>environmental samples</taxon>
    </lineage>
</organism>
<dbReference type="InterPro" id="IPR020084">
    <property type="entry name" value="NUDIX_hydrolase_CS"/>
</dbReference>
<dbReference type="PRINTS" id="PR00502">
    <property type="entry name" value="NUDIXFAMILY"/>
</dbReference>
<dbReference type="CDD" id="cd04670">
    <property type="entry name" value="NUDIX_ASFGF2_Nudt6"/>
    <property type="match status" value="1"/>
</dbReference>
<proteinExistence type="inferred from homology"/>
<dbReference type="Gene3D" id="3.40.630.30">
    <property type="match status" value="1"/>
</dbReference>
<dbReference type="InterPro" id="IPR000086">
    <property type="entry name" value="NUDIX_hydrolase_dom"/>
</dbReference>
<dbReference type="PRINTS" id="PR01356">
    <property type="entry name" value="GFGPROTEIN"/>
</dbReference>
<protein>
    <recommendedName>
        <fullName evidence="3">Nudix hydrolase domain-containing protein</fullName>
    </recommendedName>
</protein>
<dbReference type="GO" id="GO:0051287">
    <property type="term" value="F:NAD binding"/>
    <property type="evidence" value="ECO:0007669"/>
    <property type="project" value="TreeGrafter"/>
</dbReference>
<dbReference type="GO" id="GO:0035529">
    <property type="term" value="F:NADH pyrophosphatase activity"/>
    <property type="evidence" value="ECO:0007669"/>
    <property type="project" value="TreeGrafter"/>
</dbReference>
<dbReference type="InterPro" id="IPR003293">
    <property type="entry name" value="Nudix_hydrolase6-like"/>
</dbReference>
<dbReference type="Pfam" id="PF00293">
    <property type="entry name" value="NUDIX"/>
    <property type="match status" value="1"/>
</dbReference>
<dbReference type="AlphaFoldDB" id="E7C5Y1"/>
<dbReference type="EMBL" id="GU567998">
    <property type="protein sequence ID" value="ADI22855.1"/>
    <property type="molecule type" value="Genomic_DNA"/>
</dbReference>
<dbReference type="PANTHER" id="PTHR13994:SF13">
    <property type="entry name" value="FI03680P"/>
    <property type="match status" value="1"/>
</dbReference>
<name>E7C5Y1_9BACT</name>
<evidence type="ECO:0000256" key="1">
    <source>
        <dbReference type="ARBA" id="ARBA00022801"/>
    </source>
</evidence>
<feature type="domain" description="Nudix hydrolase" evidence="3">
    <location>
        <begin position="94"/>
        <end position="227"/>
    </location>
</feature>
<accession>E7C5Y1</accession>
<sequence length="257" mass="29234">MQPIESETNPFGGVLPKPDALHNDPDAFAAQLSHSVESWRKVGYRLVWLQVPIHKSQLIPIAVAAEFKFHHSTHDYLMLTHQLEEGAFIPAHASHYIGAGGVVLDARDRLLVVSERYHRADNQPPRYKLPGGALHEGEHLAEAVVREVREETGVETRFDALVCFRHWHGYRYGKSDIYFVCRLHPLSEEISIQEEEIAECIWMPVEEYLQAEQVSAFNKEIVQTARDSPGVVPKEVEGYADPSRYEFFMPAELLQAP</sequence>
<dbReference type="InterPro" id="IPR040618">
    <property type="entry name" value="Pre-Nudix"/>
</dbReference>
<dbReference type="PROSITE" id="PS00893">
    <property type="entry name" value="NUDIX_BOX"/>
    <property type="match status" value="1"/>
</dbReference>
<dbReference type="PROSITE" id="PS51462">
    <property type="entry name" value="NUDIX"/>
    <property type="match status" value="1"/>
</dbReference>
<dbReference type="Pfam" id="PF18290">
    <property type="entry name" value="Nudix_hydro"/>
    <property type="match status" value="1"/>
</dbReference>
<evidence type="ECO:0000256" key="2">
    <source>
        <dbReference type="RuleBase" id="RU003476"/>
    </source>
</evidence>
<reference evidence="4" key="1">
    <citation type="submission" date="2010-01" db="EMBL/GenBank/DDBJ databases">
        <title>Genome fragments of uncultured bacteria from the North Pacific subtropical Gyre.</title>
        <authorList>
            <person name="Pham V.D."/>
            <person name="Delong E.F."/>
        </authorList>
    </citation>
    <scope>NUCLEOTIDE SEQUENCE</scope>
</reference>
<keyword evidence="1 2" id="KW-0378">Hydrolase</keyword>
<dbReference type="SUPFAM" id="SSF55811">
    <property type="entry name" value="Nudix"/>
    <property type="match status" value="1"/>
</dbReference>